<dbReference type="InterPro" id="IPR038404">
    <property type="entry name" value="TRAP_DctP_sf"/>
</dbReference>
<reference evidence="3" key="1">
    <citation type="journal article" date="2014" name="Int. J. Syst. Evol. Microbiol.">
        <title>Complete genome sequence of Corynebacterium casei LMG S-19264T (=DSM 44701T), isolated from a smear-ripened cheese.</title>
        <authorList>
            <consortium name="US DOE Joint Genome Institute (JGI-PGF)"/>
            <person name="Walter F."/>
            <person name="Albersmeier A."/>
            <person name="Kalinowski J."/>
            <person name="Ruckert C."/>
        </authorList>
    </citation>
    <scope>NUCLEOTIDE SEQUENCE</scope>
    <source>
        <strain evidence="3">KCTC 42651</strain>
    </source>
</reference>
<protein>
    <recommendedName>
        <fullName evidence="5">TRAP-type mannitol/chloroaromatic compound transport system, substrate-binding protein</fullName>
    </recommendedName>
</protein>
<evidence type="ECO:0000313" key="3">
    <source>
        <dbReference type="EMBL" id="GHD58033.1"/>
    </source>
</evidence>
<evidence type="ECO:0000256" key="1">
    <source>
        <dbReference type="ARBA" id="ARBA00022729"/>
    </source>
</evidence>
<proteinExistence type="predicted"/>
<dbReference type="Gene3D" id="3.40.190.170">
    <property type="entry name" value="Bacterial extracellular solute-binding protein, family 7"/>
    <property type="match status" value="1"/>
</dbReference>
<dbReference type="InterPro" id="IPR018389">
    <property type="entry name" value="DctP_fam"/>
</dbReference>
<dbReference type="PANTHER" id="PTHR33376:SF5">
    <property type="entry name" value="EXTRACYTOPLASMIC SOLUTE RECEPTOR PROTEIN"/>
    <property type="match status" value="1"/>
</dbReference>
<dbReference type="AlphaFoldDB" id="A0A918XV51"/>
<dbReference type="CDD" id="cd13666">
    <property type="entry name" value="PBP2_TRAP_DctP_like_1"/>
    <property type="match status" value="1"/>
</dbReference>
<feature type="signal peptide" evidence="2">
    <location>
        <begin position="1"/>
        <end position="25"/>
    </location>
</feature>
<name>A0A918XV51_9PROT</name>
<dbReference type="EMBL" id="BMZS01000010">
    <property type="protein sequence ID" value="GHD58033.1"/>
    <property type="molecule type" value="Genomic_DNA"/>
</dbReference>
<evidence type="ECO:0000256" key="2">
    <source>
        <dbReference type="SAM" id="SignalP"/>
    </source>
</evidence>
<keyword evidence="4" id="KW-1185">Reference proteome</keyword>
<organism evidence="3 4">
    <name type="scientific">Thalassobaculum fulvum</name>
    <dbReference type="NCBI Taxonomy" id="1633335"/>
    <lineage>
        <taxon>Bacteria</taxon>
        <taxon>Pseudomonadati</taxon>
        <taxon>Pseudomonadota</taxon>
        <taxon>Alphaproteobacteria</taxon>
        <taxon>Rhodospirillales</taxon>
        <taxon>Thalassobaculaceae</taxon>
        <taxon>Thalassobaculum</taxon>
    </lineage>
</organism>
<keyword evidence="1 2" id="KW-0732">Signal</keyword>
<dbReference type="PANTHER" id="PTHR33376">
    <property type="match status" value="1"/>
</dbReference>
<evidence type="ECO:0000313" key="4">
    <source>
        <dbReference type="Proteomes" id="UP000630353"/>
    </source>
</evidence>
<accession>A0A918XV51</accession>
<feature type="chain" id="PRO_5036904104" description="TRAP-type mannitol/chloroaromatic compound transport system, substrate-binding protein" evidence="2">
    <location>
        <begin position="26"/>
        <end position="346"/>
    </location>
</feature>
<dbReference type="NCBIfam" id="NF037995">
    <property type="entry name" value="TRAP_S1"/>
    <property type="match status" value="1"/>
</dbReference>
<dbReference type="Pfam" id="PF03480">
    <property type="entry name" value="DctP"/>
    <property type="match status" value="1"/>
</dbReference>
<reference evidence="3" key="2">
    <citation type="submission" date="2020-09" db="EMBL/GenBank/DDBJ databases">
        <authorList>
            <person name="Sun Q."/>
            <person name="Kim S."/>
        </authorList>
    </citation>
    <scope>NUCLEOTIDE SEQUENCE</scope>
    <source>
        <strain evidence="3">KCTC 42651</strain>
    </source>
</reference>
<comment type="caution">
    <text evidence="3">The sequence shown here is derived from an EMBL/GenBank/DDBJ whole genome shotgun (WGS) entry which is preliminary data.</text>
</comment>
<evidence type="ECO:0008006" key="5">
    <source>
        <dbReference type="Google" id="ProtNLM"/>
    </source>
</evidence>
<dbReference type="GO" id="GO:0055085">
    <property type="term" value="P:transmembrane transport"/>
    <property type="evidence" value="ECO:0007669"/>
    <property type="project" value="InterPro"/>
</dbReference>
<dbReference type="RefSeq" id="WP_189992999.1">
    <property type="nucleotide sequence ID" value="NZ_BMZS01000010.1"/>
</dbReference>
<sequence length="346" mass="38596">MKFKTLVRVSMIVGACAVSLGVAQAAEVEGPKVSWNMSTWGKARAFTVGPEWISQQLAEKTGGNFTLKIHYGEALSKARENLDGIKIGAFQSAQFCNFYHPGKNPAWMVLTMPFLPLGDLELSMHVREALMNTPEFKADMDNWNAMPYFSALLPQYEFLGRGPAPKTLDGWKGMRVRAGGGVGTAMEKLGATLTTVPATDVYTGMERGTMDAASFPYTYSHAAYKIHEISNWFTSNMSPGTSECAMVLNKDAYAKLPPQYQKLLMDLKPEAYKVQIKAYHDIDEKNLPMFRSKLEEIVYSDEQLEEFRKIGGKPVWDQWVAENKDKFDAQGLLDLIFAEAKKAANK</sequence>
<gene>
    <name evidence="3" type="ORF">GCM10017083_40340</name>
</gene>
<dbReference type="Proteomes" id="UP000630353">
    <property type="component" value="Unassembled WGS sequence"/>
</dbReference>